<comment type="caution">
    <text evidence="3">The sequence shown here is derived from an EMBL/GenBank/DDBJ whole genome shotgun (WGS) entry which is preliminary data.</text>
</comment>
<gene>
    <name evidence="3" type="ORF">M9Y10_043824</name>
</gene>
<evidence type="ECO:0000256" key="1">
    <source>
        <dbReference type="SAM" id="Coils"/>
    </source>
</evidence>
<evidence type="ECO:0000313" key="3">
    <source>
        <dbReference type="EMBL" id="KAK8884705.1"/>
    </source>
</evidence>
<keyword evidence="4" id="KW-1185">Reference proteome</keyword>
<reference evidence="3 4" key="1">
    <citation type="submission" date="2024-04" db="EMBL/GenBank/DDBJ databases">
        <title>Tritrichomonas musculus Genome.</title>
        <authorList>
            <person name="Alves-Ferreira E."/>
            <person name="Grigg M."/>
            <person name="Lorenzi H."/>
            <person name="Galac M."/>
        </authorList>
    </citation>
    <scope>NUCLEOTIDE SEQUENCE [LARGE SCALE GENOMIC DNA]</scope>
    <source>
        <strain evidence="3 4">EAF2021</strain>
    </source>
</reference>
<dbReference type="EMBL" id="JAPFFF010000008">
    <property type="protein sequence ID" value="KAK8884705.1"/>
    <property type="molecule type" value="Genomic_DNA"/>
</dbReference>
<proteinExistence type="predicted"/>
<name>A0ABR2K3P3_9EUKA</name>
<evidence type="ECO:0000313" key="4">
    <source>
        <dbReference type="Proteomes" id="UP001470230"/>
    </source>
</evidence>
<feature type="region of interest" description="Disordered" evidence="2">
    <location>
        <begin position="146"/>
        <end position="191"/>
    </location>
</feature>
<evidence type="ECO:0000256" key="2">
    <source>
        <dbReference type="SAM" id="MobiDB-lite"/>
    </source>
</evidence>
<sequence length="191" mass="21297">MTQPFRTPFFSDTEFKNLKEILPYSSSQPAQIENVSNFLERIPAQHFEEAVNRIRLIISSMQKESLTPDDFKDSHSVVEIKLTTPIPGSNVEPSSQQYQTICNGINEQLKQRIAQLQNENEQLKSRLQRQGEQFKQISALADQLINPQSSSTQQAQAQAQAQTPAAPADSPDPDAPIPPPVQPPPPPSKEV</sequence>
<protein>
    <submittedName>
        <fullName evidence="3">Uncharacterized protein</fullName>
    </submittedName>
</protein>
<feature type="compositionally biased region" description="Low complexity" evidence="2">
    <location>
        <begin position="147"/>
        <end position="169"/>
    </location>
</feature>
<keyword evidence="1" id="KW-0175">Coiled coil</keyword>
<feature type="coiled-coil region" evidence="1">
    <location>
        <begin position="106"/>
        <end position="133"/>
    </location>
</feature>
<dbReference type="Proteomes" id="UP001470230">
    <property type="component" value="Unassembled WGS sequence"/>
</dbReference>
<accession>A0ABR2K3P3</accession>
<feature type="compositionally biased region" description="Pro residues" evidence="2">
    <location>
        <begin position="173"/>
        <end position="191"/>
    </location>
</feature>
<organism evidence="3 4">
    <name type="scientific">Tritrichomonas musculus</name>
    <dbReference type="NCBI Taxonomy" id="1915356"/>
    <lineage>
        <taxon>Eukaryota</taxon>
        <taxon>Metamonada</taxon>
        <taxon>Parabasalia</taxon>
        <taxon>Tritrichomonadida</taxon>
        <taxon>Tritrichomonadidae</taxon>
        <taxon>Tritrichomonas</taxon>
    </lineage>
</organism>